<accession>A0ABR3GHM4</accession>
<organism evidence="1 2">
    <name type="scientific">Discina gigas</name>
    <dbReference type="NCBI Taxonomy" id="1032678"/>
    <lineage>
        <taxon>Eukaryota</taxon>
        <taxon>Fungi</taxon>
        <taxon>Dikarya</taxon>
        <taxon>Ascomycota</taxon>
        <taxon>Pezizomycotina</taxon>
        <taxon>Pezizomycetes</taxon>
        <taxon>Pezizales</taxon>
        <taxon>Discinaceae</taxon>
        <taxon>Discina</taxon>
    </lineage>
</organism>
<protein>
    <submittedName>
        <fullName evidence="1">Uncharacterized protein</fullName>
    </submittedName>
</protein>
<comment type="caution">
    <text evidence="1">The sequence shown here is derived from an EMBL/GenBank/DDBJ whole genome shotgun (WGS) entry which is preliminary data.</text>
</comment>
<dbReference type="Proteomes" id="UP001447188">
    <property type="component" value="Unassembled WGS sequence"/>
</dbReference>
<name>A0ABR3GHM4_9PEZI</name>
<reference evidence="1 2" key="1">
    <citation type="submission" date="2024-02" db="EMBL/GenBank/DDBJ databases">
        <title>Discinaceae phylogenomics.</title>
        <authorList>
            <person name="Dirks A.C."/>
            <person name="James T.Y."/>
        </authorList>
    </citation>
    <scope>NUCLEOTIDE SEQUENCE [LARGE SCALE GENOMIC DNA]</scope>
    <source>
        <strain evidence="1 2">ACD0624</strain>
    </source>
</reference>
<evidence type="ECO:0000313" key="2">
    <source>
        <dbReference type="Proteomes" id="UP001447188"/>
    </source>
</evidence>
<evidence type="ECO:0000313" key="1">
    <source>
        <dbReference type="EMBL" id="KAL0635439.1"/>
    </source>
</evidence>
<sequence>MSSRTGTKHCPGCSSLDAPDPAQQLVKTADDTMATLAEAVRVQSHAILALIERGSPKPEQPVIALPSPKTNTRGRTVISERVGSISVEQWDDMNNDQLIELDCVLKNLVDTTLLSGKSWGELAMFVRRDLAGVGFAFKSEDECGSADTPMDWQLVGNKSLPYLARMRSVASASKPTGDGAQWWADEMMRVVVRLMELRGI</sequence>
<gene>
    <name evidence="1" type="ORF">Q9L58_005647</name>
</gene>
<dbReference type="EMBL" id="JBBBZM010000070">
    <property type="protein sequence ID" value="KAL0635439.1"/>
    <property type="molecule type" value="Genomic_DNA"/>
</dbReference>
<keyword evidence="2" id="KW-1185">Reference proteome</keyword>
<proteinExistence type="predicted"/>